<keyword evidence="3" id="KW-1185">Reference proteome</keyword>
<proteinExistence type="predicted"/>
<dbReference type="SUPFAM" id="SSF63848">
    <property type="entry name" value="Cell-division inhibitor MinC, C-terminal domain"/>
    <property type="match status" value="1"/>
</dbReference>
<dbReference type="InterPro" id="IPR005646">
    <property type="entry name" value="FapA"/>
</dbReference>
<feature type="domain" description="Flagellar Assembly Protein A N-terminal region" evidence="1">
    <location>
        <begin position="82"/>
        <end position="260"/>
    </location>
</feature>
<name>A0A2T3P908_9GAMM</name>
<dbReference type="InterPro" id="IPR046866">
    <property type="entry name" value="FapA_N"/>
</dbReference>
<dbReference type="PANTHER" id="PTHR38032">
    <property type="entry name" value="POLYMERASE-RELATED"/>
    <property type="match status" value="1"/>
</dbReference>
<evidence type="ECO:0000313" key="2">
    <source>
        <dbReference type="EMBL" id="PSW25308.1"/>
    </source>
</evidence>
<dbReference type="InterPro" id="IPR046865">
    <property type="entry name" value="FapA_b_solenoid"/>
</dbReference>
<dbReference type="Pfam" id="PF20250">
    <property type="entry name" value="FapA_N"/>
    <property type="match status" value="1"/>
</dbReference>
<comment type="caution">
    <text evidence="2">The sequence shown here is derived from an EMBL/GenBank/DDBJ whole genome shotgun (WGS) entry which is preliminary data.</text>
</comment>
<dbReference type="EMBL" id="PYLZ01000003">
    <property type="protein sequence ID" value="PSW25308.1"/>
    <property type="molecule type" value="Genomic_DNA"/>
</dbReference>
<evidence type="ECO:0000259" key="1">
    <source>
        <dbReference type="Pfam" id="PF20250"/>
    </source>
</evidence>
<dbReference type="AlphaFoldDB" id="A0A2T3P908"/>
<dbReference type="OrthoDB" id="5807941at2"/>
<protein>
    <submittedName>
        <fullName evidence="2">DUF342 domain-containing protein</fullName>
    </submittedName>
</protein>
<sequence>MSQSLLKLSKDNNAISIHAHPLLEVTSLVERTDIYQELSSQHGNDLFLFESAIDSAIAILNADKHLSPQSIVIAERRDASLIVKTAKNNMSASITVIGAYGGQDIDGAALISALKQNNIVKGVRKNLLQTLLTKSHLLGPGEKITMQVALGRLPQHGDDSAFEPLVDDMSLRVLTPRKLDHDKVDMRDLGELCSVAQGQSLMRRIRATAGVDGYSVLGEVLPAKAGEDKPFSLYDGAAISDYDEDILIATQSGVPIIKKNGVQVDDALVVKDVSPTTGHVNFDGSVVIQGDVKPGMKVTVSGSVTVLGFVELAELEAGADIIVAKGILGKQSAADSEFACTIRAGGKITSKFAQYTLLDAKDDISLSHHALHCHITTRGKLSVVDETKRYGTLSGGYASVGYSVHALNIGALAGTATSICAFTNFEHLRKQISETSRLWEEEKDHLSQMREAQIKLLKIPTHKRPPELVNKVIESHRLHSANLIKHKASYDKFKEEYLDVLSQVSITAIKCINAGVNCQLEKYALPVSQEHGPTVIRIREQGIELKPL</sequence>
<dbReference type="InterPro" id="IPR036145">
    <property type="entry name" value="MinC_C_sf"/>
</dbReference>
<accession>A0A2T3P908</accession>
<dbReference type="Pfam" id="PF03961">
    <property type="entry name" value="FapA"/>
    <property type="match status" value="1"/>
</dbReference>
<dbReference type="GO" id="GO:0000902">
    <property type="term" value="P:cell morphogenesis"/>
    <property type="evidence" value="ECO:0007669"/>
    <property type="project" value="InterPro"/>
</dbReference>
<dbReference type="RefSeq" id="WP_107302552.1">
    <property type="nucleotide sequence ID" value="NZ_AP024853.1"/>
</dbReference>
<evidence type="ECO:0000313" key="3">
    <source>
        <dbReference type="Proteomes" id="UP000240481"/>
    </source>
</evidence>
<reference evidence="2 3" key="1">
    <citation type="submission" date="2018-01" db="EMBL/GenBank/DDBJ databases">
        <title>Whole genome sequencing of Histamine producing bacteria.</title>
        <authorList>
            <person name="Butler K."/>
        </authorList>
    </citation>
    <scope>NUCLEOTIDE SEQUENCE [LARGE SCALE GENOMIC DNA]</scope>
    <source>
        <strain evidence="2 3">DSM 24669</strain>
    </source>
</reference>
<gene>
    <name evidence="2" type="ORF">C9I94_06520</name>
</gene>
<dbReference type="Proteomes" id="UP000240481">
    <property type="component" value="Unassembled WGS sequence"/>
</dbReference>
<dbReference type="PANTHER" id="PTHR38032:SF1">
    <property type="entry name" value="RNA-BINDING PROTEIN KHPB N-TERMINAL DOMAIN-CONTAINING PROTEIN"/>
    <property type="match status" value="1"/>
</dbReference>
<organism evidence="2 3">
    <name type="scientific">Photobacterium swingsii</name>
    <dbReference type="NCBI Taxonomy" id="680026"/>
    <lineage>
        <taxon>Bacteria</taxon>
        <taxon>Pseudomonadati</taxon>
        <taxon>Pseudomonadota</taxon>
        <taxon>Gammaproteobacteria</taxon>
        <taxon>Vibrionales</taxon>
        <taxon>Vibrionaceae</taxon>
        <taxon>Photobacterium</taxon>
    </lineage>
</organism>